<dbReference type="Gene3D" id="1.10.10.60">
    <property type="entry name" value="Homeodomain-like"/>
    <property type="match status" value="1"/>
</dbReference>
<evidence type="ECO:0000313" key="5">
    <source>
        <dbReference type="EMBL" id="MFB9778188.1"/>
    </source>
</evidence>
<sequence length="356" mass="39629">MTELLGLLTKPLVSGWYVRHVPPSDPITAYTIPIQRVQAFVGIALARNWDIDEMLGNAEISADLLTEGRSRVTIQQLGGLIRQLWHVTDDELLGFGLRPVPRGTFRLLCMTVLTATDLQSAIRRFDDFGRAAPGMPPMRVDVENTRAKVSIDISRVEQPVDLLVDTLLAITHRFLAWAIGRRISLQLVQVPYPEPAFVDDYDLLFGAPMEFSAAECALVFDADVLTSPIVRDEASLNEFLRDAPAGVLTRRNYATSVSSRVRTLLAVGLSGEWMTVDEIAAELLMSPQTLRRKLRDENTSPREIKEEILRDAAITSLARGDETVAALSRRLGFSEPSAFSRAFRRWTGSPPGRYQP</sequence>
<proteinExistence type="predicted"/>
<dbReference type="Proteomes" id="UP001589587">
    <property type="component" value="Unassembled WGS sequence"/>
</dbReference>
<reference evidence="5 6" key="1">
    <citation type="submission" date="2024-09" db="EMBL/GenBank/DDBJ databases">
        <authorList>
            <person name="Sun Q."/>
            <person name="Mori K."/>
        </authorList>
    </citation>
    <scope>NUCLEOTIDE SEQUENCE [LARGE SCALE GENOMIC DNA]</scope>
    <source>
        <strain evidence="5 6">JCM 11411</strain>
    </source>
</reference>
<dbReference type="Pfam" id="PF12625">
    <property type="entry name" value="Arabinose_bd"/>
    <property type="match status" value="1"/>
</dbReference>
<comment type="caution">
    <text evidence="5">The sequence shown here is derived from an EMBL/GenBank/DDBJ whole genome shotgun (WGS) entry which is preliminary data.</text>
</comment>
<dbReference type="SUPFAM" id="SSF46689">
    <property type="entry name" value="Homeodomain-like"/>
    <property type="match status" value="1"/>
</dbReference>
<evidence type="ECO:0000313" key="6">
    <source>
        <dbReference type="Proteomes" id="UP001589587"/>
    </source>
</evidence>
<evidence type="ECO:0000259" key="4">
    <source>
        <dbReference type="PROSITE" id="PS01124"/>
    </source>
</evidence>
<keyword evidence="6" id="KW-1185">Reference proteome</keyword>
<keyword evidence="3" id="KW-0804">Transcription</keyword>
<evidence type="ECO:0000256" key="1">
    <source>
        <dbReference type="ARBA" id="ARBA00023015"/>
    </source>
</evidence>
<dbReference type="Pfam" id="PF12833">
    <property type="entry name" value="HTH_18"/>
    <property type="match status" value="1"/>
</dbReference>
<protein>
    <submittedName>
        <fullName evidence="5">AraC family transcriptional regulator</fullName>
    </submittedName>
</protein>
<organism evidence="5 6">
    <name type="scientific">Rhodococcus baikonurensis</name>
    <dbReference type="NCBI Taxonomy" id="172041"/>
    <lineage>
        <taxon>Bacteria</taxon>
        <taxon>Bacillati</taxon>
        <taxon>Actinomycetota</taxon>
        <taxon>Actinomycetes</taxon>
        <taxon>Mycobacteriales</taxon>
        <taxon>Nocardiaceae</taxon>
        <taxon>Rhodococcus</taxon>
        <taxon>Rhodococcus erythropolis group</taxon>
    </lineage>
</organism>
<evidence type="ECO:0000256" key="3">
    <source>
        <dbReference type="ARBA" id="ARBA00023163"/>
    </source>
</evidence>
<dbReference type="SMART" id="SM00342">
    <property type="entry name" value="HTH_ARAC"/>
    <property type="match status" value="1"/>
</dbReference>
<dbReference type="InterPro" id="IPR018060">
    <property type="entry name" value="HTH_AraC"/>
</dbReference>
<dbReference type="InterPro" id="IPR032687">
    <property type="entry name" value="AraC-type_N"/>
</dbReference>
<dbReference type="PANTHER" id="PTHR47894:SF1">
    <property type="entry name" value="HTH-TYPE TRANSCRIPTIONAL REGULATOR VQSM"/>
    <property type="match status" value="1"/>
</dbReference>
<dbReference type="InterPro" id="IPR009057">
    <property type="entry name" value="Homeodomain-like_sf"/>
</dbReference>
<dbReference type="EMBL" id="JBHMAS010000002">
    <property type="protein sequence ID" value="MFB9778188.1"/>
    <property type="molecule type" value="Genomic_DNA"/>
</dbReference>
<gene>
    <name evidence="5" type="ORF">ACFFQ6_00715</name>
</gene>
<dbReference type="PROSITE" id="PS01124">
    <property type="entry name" value="HTH_ARAC_FAMILY_2"/>
    <property type="match status" value="1"/>
</dbReference>
<feature type="domain" description="HTH araC/xylS-type" evidence="4">
    <location>
        <begin position="259"/>
        <end position="356"/>
    </location>
</feature>
<dbReference type="PANTHER" id="PTHR47894">
    <property type="entry name" value="HTH-TYPE TRANSCRIPTIONAL REGULATOR GADX"/>
    <property type="match status" value="1"/>
</dbReference>
<keyword evidence="1" id="KW-0805">Transcription regulation</keyword>
<name>A0ABV5X7S8_9NOCA</name>
<evidence type="ECO:0000256" key="2">
    <source>
        <dbReference type="ARBA" id="ARBA00023125"/>
    </source>
</evidence>
<accession>A0ABV5X7S8</accession>
<keyword evidence="2" id="KW-0238">DNA-binding</keyword>